<evidence type="ECO:0000313" key="2">
    <source>
        <dbReference type="EMBL" id="EDS39126.1"/>
    </source>
</evidence>
<dbReference type="VEuPathDB" id="VectorBase:CPIJ013682"/>
<dbReference type="STRING" id="7176.B0X2A3"/>
<dbReference type="OMA" id="CVIFIRY"/>
<dbReference type="EnsemblMetazoa" id="CPIJ013682-RA">
    <property type="protein sequence ID" value="CPIJ013682-PA"/>
    <property type="gene ID" value="CPIJ013682"/>
</dbReference>
<organism>
    <name type="scientific">Culex quinquefasciatus</name>
    <name type="common">Southern house mosquito</name>
    <name type="synonym">Culex pungens</name>
    <dbReference type="NCBI Taxonomy" id="7176"/>
    <lineage>
        <taxon>Eukaryota</taxon>
        <taxon>Metazoa</taxon>
        <taxon>Ecdysozoa</taxon>
        <taxon>Arthropoda</taxon>
        <taxon>Hexapoda</taxon>
        <taxon>Insecta</taxon>
        <taxon>Pterygota</taxon>
        <taxon>Neoptera</taxon>
        <taxon>Endopterygota</taxon>
        <taxon>Diptera</taxon>
        <taxon>Nematocera</taxon>
        <taxon>Culicoidea</taxon>
        <taxon>Culicidae</taxon>
        <taxon>Culicinae</taxon>
        <taxon>Culicini</taxon>
        <taxon>Culex</taxon>
        <taxon>Culex</taxon>
    </lineage>
</organism>
<dbReference type="SMART" id="SM00457">
    <property type="entry name" value="MACPF"/>
    <property type="match status" value="1"/>
</dbReference>
<reference evidence="3" key="2">
    <citation type="submission" date="2020-05" db="UniProtKB">
        <authorList>
            <consortium name="EnsemblMetazoa"/>
        </authorList>
    </citation>
    <scope>IDENTIFICATION</scope>
    <source>
        <strain evidence="3">JHB</strain>
    </source>
</reference>
<protein>
    <recommendedName>
        <fullName evidence="1">MACPF domain-containing protein</fullName>
    </recommendedName>
</protein>
<dbReference type="OrthoDB" id="10060229at2759"/>
<dbReference type="InParanoid" id="B0X2A3"/>
<dbReference type="InterPro" id="IPR020864">
    <property type="entry name" value="MACPF"/>
</dbReference>
<name>B0X2A3_CULQU</name>
<dbReference type="eggNOG" id="ENOG502QU9D">
    <property type="taxonomic scope" value="Eukaryota"/>
</dbReference>
<dbReference type="VEuPathDB" id="VectorBase:CQUJHB013607"/>
<keyword evidence="4" id="KW-1185">Reference proteome</keyword>
<dbReference type="AlphaFoldDB" id="B0X2A3"/>
<feature type="domain" description="MACPF" evidence="1">
    <location>
        <begin position="144"/>
        <end position="336"/>
    </location>
</feature>
<dbReference type="KEGG" id="cqu:CpipJ_CPIJ013682"/>
<evidence type="ECO:0000259" key="1">
    <source>
        <dbReference type="SMART" id="SM00457"/>
    </source>
</evidence>
<dbReference type="HOGENOM" id="CLU_811993_0_0_1"/>
<proteinExistence type="predicted"/>
<sequence>MGRNEIVTPPEGHSTMVSEDLFVNFENDVDEGVTRWCPFFLTTPNANGLAIPLSDLPPQAGRTTTWACPAGVGMTKLGGWPNVLGTLLGPSLVATLLALLLLTTHPDSCDGQRESQLRLGKAINIFIRYGYLSISMKVISYNDSETWLFKEPTKNIFKFARVIPPNQVLESDVARRVQGVTIGDTTSAVQFMNKYGTHYINSYVTGNSLYQVFVFNKRNYAHIKEKLKSRGVLALSKVDLYDHFAPWYVEHMGKIRCASGNTTVEAWASRKLRLSYYVFTYSSLLKLHGDGALLRILSELLQNEAILQLDLKSLSVIFKEPAKRAWFEEILDNYLKLWEVNM</sequence>
<dbReference type="FunCoup" id="B0X2A3">
    <property type="interactions" value="143"/>
</dbReference>
<dbReference type="Pfam" id="PF01823">
    <property type="entry name" value="MACPF"/>
    <property type="match status" value="1"/>
</dbReference>
<gene>
    <name evidence="3" type="primary">6046601</name>
    <name evidence="2" type="ORF">CpipJ_CPIJ013682</name>
</gene>
<reference evidence="2" key="1">
    <citation type="submission" date="2007-03" db="EMBL/GenBank/DDBJ databases">
        <title>Annotation of Culex pipiens quinquefasciatus.</title>
        <authorList>
            <consortium name="The Broad Institute Genome Sequencing Platform"/>
            <person name="Atkinson P.W."/>
            <person name="Hemingway J."/>
            <person name="Christensen B.M."/>
            <person name="Higgs S."/>
            <person name="Kodira C."/>
            <person name="Hannick L."/>
            <person name="Megy K."/>
            <person name="O'Leary S."/>
            <person name="Pearson M."/>
            <person name="Haas B.J."/>
            <person name="Mauceli E."/>
            <person name="Wortman J.R."/>
            <person name="Lee N.H."/>
            <person name="Guigo R."/>
            <person name="Stanke M."/>
            <person name="Alvarado L."/>
            <person name="Amedeo P."/>
            <person name="Antoine C.H."/>
            <person name="Arensburger P."/>
            <person name="Bidwell S.L."/>
            <person name="Crawford M."/>
            <person name="Camaro F."/>
            <person name="Devon K."/>
            <person name="Engels R."/>
            <person name="Hammond M."/>
            <person name="Howarth C."/>
            <person name="Koehrsen M."/>
            <person name="Lawson D."/>
            <person name="Montgomery P."/>
            <person name="Nene V."/>
            <person name="Nusbaum C."/>
            <person name="Puiu D."/>
            <person name="Romero-Severson J."/>
            <person name="Severson D.W."/>
            <person name="Shumway M."/>
            <person name="Sisk P."/>
            <person name="Stolte C."/>
            <person name="Zeng Q."/>
            <person name="Eisenstadt E."/>
            <person name="Fraser-Liggett C."/>
            <person name="Strausberg R."/>
            <person name="Galagan J."/>
            <person name="Birren B."/>
            <person name="Collins F.H."/>
        </authorList>
    </citation>
    <scope>NUCLEOTIDE SEQUENCE [LARGE SCALE GENOMIC DNA]</scope>
    <source>
        <strain evidence="2">JHB</strain>
    </source>
</reference>
<evidence type="ECO:0000313" key="4">
    <source>
        <dbReference type="Proteomes" id="UP000002320"/>
    </source>
</evidence>
<evidence type="ECO:0000313" key="3">
    <source>
        <dbReference type="EnsemblMetazoa" id="CPIJ013682-PA"/>
    </source>
</evidence>
<dbReference type="EMBL" id="DS232283">
    <property type="protein sequence ID" value="EDS39126.1"/>
    <property type="molecule type" value="Genomic_DNA"/>
</dbReference>
<dbReference type="Proteomes" id="UP000002320">
    <property type="component" value="Unassembled WGS sequence"/>
</dbReference>
<accession>B0X2A3</accession>